<dbReference type="EMBL" id="AZFS01000064">
    <property type="protein sequence ID" value="KRL93275.1"/>
    <property type="molecule type" value="Genomic_DNA"/>
</dbReference>
<feature type="compositionally biased region" description="Polar residues" evidence="1">
    <location>
        <begin position="198"/>
        <end position="210"/>
    </location>
</feature>
<dbReference type="STRING" id="1423753.FD28_GL001147"/>
<proteinExistence type="predicted"/>
<accession>A0A0R1UTH3</accession>
<evidence type="ECO:0008006" key="5">
    <source>
        <dbReference type="Google" id="ProtNLM"/>
    </source>
</evidence>
<keyword evidence="4" id="KW-1185">Reference proteome</keyword>
<feature type="compositionally biased region" description="Polar residues" evidence="1">
    <location>
        <begin position="179"/>
        <end position="188"/>
    </location>
</feature>
<sequence length="399" mass="42493">MKLWKLIMAGVVALGLAGAIETMPTIAEASDNISIDGDFSDWKTADLTEGYNGFTALESHGQYLDVYVQKNDGGIPENGNYDLVIADKHYFLKPQNLTASVSAGEKKAFSLVAGTWNGGDQYGTVGTGYVGNVASHNVAEFRIDLTKLNLTKTVNGKVAAISNSDIGNNPSRMAIDWTDSGQDGSSVAASGGAINGKADQSSKGTTPTDSNAANDNDNLNIKIDGKFADWKNVTLTEGYNGYTAMVSDGNDVYVYVKMKYGLVPGYGNYNFDIGGKRYNVWSDDMPESSVKAGESQAVNFIGGTYTDGHQYGTVGNGYVSSDKDGHNIAEFKVDLRKFHLSTMTGQTITMYNPNIGNEKVTVAGGSTGPYVISGIGLAIAGLGYWRLKKSGKLNRKAKK</sequence>
<evidence type="ECO:0000256" key="1">
    <source>
        <dbReference type="SAM" id="MobiDB-lite"/>
    </source>
</evidence>
<protein>
    <recommendedName>
        <fullName evidence="5">Firmicu-CTERM sorting domain-containing protein</fullName>
    </recommendedName>
</protein>
<keyword evidence="2" id="KW-1133">Transmembrane helix</keyword>
<evidence type="ECO:0000313" key="4">
    <source>
        <dbReference type="Proteomes" id="UP000051580"/>
    </source>
</evidence>
<reference evidence="3 4" key="1">
    <citation type="journal article" date="2015" name="Genome Announc.">
        <title>Expanding the biotechnology potential of lactobacilli through comparative genomics of 213 strains and associated genera.</title>
        <authorList>
            <person name="Sun Z."/>
            <person name="Harris H.M."/>
            <person name="McCann A."/>
            <person name="Guo C."/>
            <person name="Argimon S."/>
            <person name="Zhang W."/>
            <person name="Yang X."/>
            <person name="Jeffery I.B."/>
            <person name="Cooney J.C."/>
            <person name="Kagawa T.F."/>
            <person name="Liu W."/>
            <person name="Song Y."/>
            <person name="Salvetti E."/>
            <person name="Wrobel A."/>
            <person name="Rasinkangas P."/>
            <person name="Parkhill J."/>
            <person name="Rea M.C."/>
            <person name="O'Sullivan O."/>
            <person name="Ritari J."/>
            <person name="Douillard F.P."/>
            <person name="Paul Ross R."/>
            <person name="Yang R."/>
            <person name="Briner A.E."/>
            <person name="Felis G.E."/>
            <person name="de Vos W.M."/>
            <person name="Barrangou R."/>
            <person name="Klaenhammer T.R."/>
            <person name="Caufield P.W."/>
            <person name="Cui Y."/>
            <person name="Zhang H."/>
            <person name="O'Toole P.W."/>
        </authorList>
    </citation>
    <scope>NUCLEOTIDE SEQUENCE [LARGE SCALE GENOMIC DNA]</scope>
    <source>
        <strain evidence="3 4">DSM 16381</strain>
    </source>
</reference>
<gene>
    <name evidence="3" type="ORF">FD28_GL001147</name>
</gene>
<organism evidence="3 4">
    <name type="scientific">Levilactobacillus hammesii DSM 16381</name>
    <dbReference type="NCBI Taxonomy" id="1423753"/>
    <lineage>
        <taxon>Bacteria</taxon>
        <taxon>Bacillati</taxon>
        <taxon>Bacillota</taxon>
        <taxon>Bacilli</taxon>
        <taxon>Lactobacillales</taxon>
        <taxon>Lactobacillaceae</taxon>
        <taxon>Levilactobacillus</taxon>
    </lineage>
</organism>
<dbReference type="PATRIC" id="fig|1423753.3.peg.1194"/>
<dbReference type="InterPro" id="IPR026409">
    <property type="entry name" value="Firmicu_CTERM"/>
</dbReference>
<dbReference type="AlphaFoldDB" id="A0A0R1UTH3"/>
<feature type="region of interest" description="Disordered" evidence="1">
    <location>
        <begin position="172"/>
        <end position="217"/>
    </location>
</feature>
<feature type="transmembrane region" description="Helical" evidence="2">
    <location>
        <begin position="368"/>
        <end position="387"/>
    </location>
</feature>
<dbReference type="NCBIfam" id="TIGR04145">
    <property type="entry name" value="Firmicu_CTERM"/>
    <property type="match status" value="2"/>
</dbReference>
<evidence type="ECO:0000256" key="2">
    <source>
        <dbReference type="SAM" id="Phobius"/>
    </source>
</evidence>
<dbReference type="Proteomes" id="UP000051580">
    <property type="component" value="Unassembled WGS sequence"/>
</dbReference>
<comment type="caution">
    <text evidence="3">The sequence shown here is derived from an EMBL/GenBank/DDBJ whole genome shotgun (WGS) entry which is preliminary data.</text>
</comment>
<evidence type="ECO:0000313" key="3">
    <source>
        <dbReference type="EMBL" id="KRL93275.1"/>
    </source>
</evidence>
<keyword evidence="2" id="KW-0472">Membrane</keyword>
<name>A0A0R1UTH3_9LACO</name>
<keyword evidence="2" id="KW-0812">Transmembrane</keyword>